<proteinExistence type="predicted"/>
<dbReference type="Proteomes" id="UP001352263">
    <property type="component" value="Unassembled WGS sequence"/>
</dbReference>
<sequence>MKRKILRSRASLSQIKPVKAGLGKCRNACDYPVGVRGMPGLPAPVTHRNQAAA</sequence>
<organism evidence="1 2">
    <name type="scientific">Noviherbaspirillum album</name>
    <dbReference type="NCBI Taxonomy" id="3080276"/>
    <lineage>
        <taxon>Bacteria</taxon>
        <taxon>Pseudomonadati</taxon>
        <taxon>Pseudomonadota</taxon>
        <taxon>Betaproteobacteria</taxon>
        <taxon>Burkholderiales</taxon>
        <taxon>Oxalobacteraceae</taxon>
        <taxon>Noviherbaspirillum</taxon>
    </lineage>
</organism>
<evidence type="ECO:0000313" key="1">
    <source>
        <dbReference type="EMBL" id="MEC4723223.1"/>
    </source>
</evidence>
<evidence type="ECO:0000313" key="2">
    <source>
        <dbReference type="Proteomes" id="UP001352263"/>
    </source>
</evidence>
<name>A0ABU6JI89_9BURK</name>
<dbReference type="RefSeq" id="WP_326509845.1">
    <property type="nucleotide sequence ID" value="NZ_JAWIIV010000046.1"/>
</dbReference>
<reference evidence="1 2" key="1">
    <citation type="submission" date="2023-10" db="EMBL/GenBank/DDBJ databases">
        <title>Noviherbaspirillum sp. CPCC 100848 genome assembly.</title>
        <authorList>
            <person name="Li X.Y."/>
            <person name="Fang X.M."/>
        </authorList>
    </citation>
    <scope>NUCLEOTIDE SEQUENCE [LARGE SCALE GENOMIC DNA]</scope>
    <source>
        <strain evidence="1 2">CPCC 100848</strain>
    </source>
</reference>
<gene>
    <name evidence="1" type="ORF">RY831_29110</name>
</gene>
<comment type="caution">
    <text evidence="1">The sequence shown here is derived from an EMBL/GenBank/DDBJ whole genome shotgun (WGS) entry which is preliminary data.</text>
</comment>
<keyword evidence="2" id="KW-1185">Reference proteome</keyword>
<protein>
    <submittedName>
        <fullName evidence="1">Uncharacterized protein</fullName>
    </submittedName>
</protein>
<dbReference type="EMBL" id="JAWIIV010000046">
    <property type="protein sequence ID" value="MEC4723223.1"/>
    <property type="molecule type" value="Genomic_DNA"/>
</dbReference>
<accession>A0ABU6JI89</accession>